<gene>
    <name evidence="10" type="primary">lacG_11</name>
    <name evidence="9" type="synonym">lacG_7</name>
    <name evidence="10" type="ORF">BEH84_04455</name>
    <name evidence="9" type="ORF">BEI61_04987</name>
</gene>
<dbReference type="PANTHER" id="PTHR43744:SF9">
    <property type="entry name" value="POLYGALACTURONAN_RHAMNOGALACTURONAN TRANSPORT SYSTEM PERMEASE PROTEIN YTCP"/>
    <property type="match status" value="1"/>
</dbReference>
<feature type="transmembrane region" description="Helical" evidence="7">
    <location>
        <begin position="71"/>
        <end position="98"/>
    </location>
</feature>
<sequence>MKIKPSKSRIAFQIFNYTLMLLATFVCVYPFWYIVIYTFSDAAKAGINNPVFLPRGFSVSNYVDIFKLSGFFPALGISVLRTVVGTVAAVLVCSFLGYMFTKEEMPGRKFMYRFLVMTMYINGGLISTFIVMKSYGLLNTFWIYILPMMISAYNIVLIKTYMESLPASLEESAMLDGAGYIKVFTSIILPLSKPIIATVAVFVAVGHWNSWFDNHIYTRGESSLTTLQYLLYNYLNESQRLAEQIKNTSNLSSIENAMGTISPKGVRMTITVLASLPIFMVYPFMQKYFVKGIMIGAVKG</sequence>
<comment type="caution">
    <text evidence="10">The sequence shown here is derived from an EMBL/GenBank/DDBJ whole genome shotgun (WGS) entry which is preliminary data.</text>
</comment>
<feature type="transmembrane region" description="Helical" evidence="7">
    <location>
        <begin position="266"/>
        <end position="285"/>
    </location>
</feature>
<dbReference type="RefSeq" id="WP_069154409.1">
    <property type="nucleotide sequence ID" value="NZ_DBFYTC010000169.1"/>
</dbReference>
<dbReference type="Proteomes" id="UP000095003">
    <property type="component" value="Unassembled WGS sequence"/>
</dbReference>
<evidence type="ECO:0000259" key="8">
    <source>
        <dbReference type="PROSITE" id="PS50928"/>
    </source>
</evidence>
<feature type="transmembrane region" description="Helical" evidence="7">
    <location>
        <begin position="110"/>
        <end position="135"/>
    </location>
</feature>
<dbReference type="GO" id="GO:0055085">
    <property type="term" value="P:transmembrane transport"/>
    <property type="evidence" value="ECO:0007669"/>
    <property type="project" value="InterPro"/>
</dbReference>
<dbReference type="PANTHER" id="PTHR43744">
    <property type="entry name" value="ABC TRANSPORTER PERMEASE PROTEIN MG189-RELATED-RELATED"/>
    <property type="match status" value="1"/>
</dbReference>
<organism evidence="10 12">
    <name type="scientific">Eisenbergiella tayi</name>
    <dbReference type="NCBI Taxonomy" id="1432052"/>
    <lineage>
        <taxon>Bacteria</taxon>
        <taxon>Bacillati</taxon>
        <taxon>Bacillota</taxon>
        <taxon>Clostridia</taxon>
        <taxon>Lachnospirales</taxon>
        <taxon>Lachnospiraceae</taxon>
        <taxon>Eisenbergiella</taxon>
    </lineage>
</organism>
<dbReference type="CDD" id="cd06261">
    <property type="entry name" value="TM_PBP2"/>
    <property type="match status" value="1"/>
</dbReference>
<dbReference type="Proteomes" id="UP000094067">
    <property type="component" value="Unassembled WGS sequence"/>
</dbReference>
<proteinExistence type="inferred from homology"/>
<keyword evidence="4 7" id="KW-0812">Transmembrane</keyword>
<evidence type="ECO:0000256" key="5">
    <source>
        <dbReference type="ARBA" id="ARBA00022989"/>
    </source>
</evidence>
<feature type="transmembrane region" description="Helical" evidence="7">
    <location>
        <begin position="183"/>
        <end position="205"/>
    </location>
</feature>
<dbReference type="Gene3D" id="1.10.3720.10">
    <property type="entry name" value="MetI-like"/>
    <property type="match status" value="1"/>
</dbReference>
<protein>
    <submittedName>
        <fullName evidence="10">Lactose transport system permease protein LacG</fullName>
    </submittedName>
</protein>
<keyword evidence="6 7" id="KW-0472">Membrane</keyword>
<evidence type="ECO:0000256" key="4">
    <source>
        <dbReference type="ARBA" id="ARBA00022692"/>
    </source>
</evidence>
<evidence type="ECO:0000313" key="12">
    <source>
        <dbReference type="Proteomes" id="UP000095003"/>
    </source>
</evidence>
<dbReference type="AlphaFoldDB" id="A0A1E3APN4"/>
<comment type="similarity">
    <text evidence="7">Belongs to the binding-protein-dependent transport system permease family.</text>
</comment>
<dbReference type="PROSITE" id="PS50928">
    <property type="entry name" value="ABC_TM1"/>
    <property type="match status" value="1"/>
</dbReference>
<dbReference type="InterPro" id="IPR000515">
    <property type="entry name" value="MetI-like"/>
</dbReference>
<evidence type="ECO:0000313" key="9">
    <source>
        <dbReference type="EMBL" id="ODM04183.1"/>
    </source>
</evidence>
<evidence type="ECO:0000256" key="1">
    <source>
        <dbReference type="ARBA" id="ARBA00004651"/>
    </source>
</evidence>
<dbReference type="GO" id="GO:0005886">
    <property type="term" value="C:plasma membrane"/>
    <property type="evidence" value="ECO:0007669"/>
    <property type="project" value="UniProtKB-SubCell"/>
</dbReference>
<evidence type="ECO:0000256" key="7">
    <source>
        <dbReference type="RuleBase" id="RU363032"/>
    </source>
</evidence>
<reference evidence="11 12" key="1">
    <citation type="submission" date="2016-07" db="EMBL/GenBank/DDBJ databases">
        <title>Characterization of isolates of Eisenbergiella tayi derived from blood cultures, using whole genome sequencing.</title>
        <authorList>
            <person name="Burdz T."/>
            <person name="Wiebe D."/>
            <person name="Huynh C."/>
            <person name="Bernard K."/>
        </authorList>
    </citation>
    <scope>NUCLEOTIDE SEQUENCE [LARGE SCALE GENOMIC DNA]</scope>
    <source>
        <strain evidence="9 11">NML 110608</strain>
        <strain evidence="10 12">NML 120489</strain>
    </source>
</reference>
<dbReference type="GeneID" id="93302402"/>
<dbReference type="EMBL" id="MCGI01000004">
    <property type="protein sequence ID" value="ODM10086.1"/>
    <property type="molecule type" value="Genomic_DNA"/>
</dbReference>
<keyword evidence="2 7" id="KW-0813">Transport</keyword>
<dbReference type="Pfam" id="PF00528">
    <property type="entry name" value="BPD_transp_1"/>
    <property type="match status" value="1"/>
</dbReference>
<keyword evidence="3" id="KW-1003">Cell membrane</keyword>
<name>A0A1E3APN4_9FIRM</name>
<accession>A0A1E3APN4</accession>
<evidence type="ECO:0000313" key="11">
    <source>
        <dbReference type="Proteomes" id="UP000094067"/>
    </source>
</evidence>
<feature type="domain" description="ABC transmembrane type-1" evidence="8">
    <location>
        <begin position="75"/>
        <end position="279"/>
    </location>
</feature>
<dbReference type="InterPro" id="IPR035906">
    <property type="entry name" value="MetI-like_sf"/>
</dbReference>
<comment type="subcellular location">
    <subcellularLocation>
        <location evidence="1 7">Cell membrane</location>
        <topology evidence="1 7">Multi-pass membrane protein</topology>
    </subcellularLocation>
</comment>
<keyword evidence="5 7" id="KW-1133">Transmembrane helix</keyword>
<evidence type="ECO:0000256" key="6">
    <source>
        <dbReference type="ARBA" id="ARBA00023136"/>
    </source>
</evidence>
<dbReference type="SUPFAM" id="SSF161098">
    <property type="entry name" value="MetI-like"/>
    <property type="match status" value="1"/>
</dbReference>
<evidence type="ECO:0000256" key="2">
    <source>
        <dbReference type="ARBA" id="ARBA00022448"/>
    </source>
</evidence>
<evidence type="ECO:0000256" key="3">
    <source>
        <dbReference type="ARBA" id="ARBA00022475"/>
    </source>
</evidence>
<feature type="transmembrane region" description="Helical" evidence="7">
    <location>
        <begin position="141"/>
        <end position="162"/>
    </location>
</feature>
<dbReference type="EMBL" id="MCGH01000003">
    <property type="protein sequence ID" value="ODM04183.1"/>
    <property type="molecule type" value="Genomic_DNA"/>
</dbReference>
<evidence type="ECO:0000313" key="10">
    <source>
        <dbReference type="EMBL" id="ODM10086.1"/>
    </source>
</evidence>
<feature type="transmembrane region" description="Helical" evidence="7">
    <location>
        <begin position="12"/>
        <end position="32"/>
    </location>
</feature>